<evidence type="ECO:0000256" key="1">
    <source>
        <dbReference type="ARBA" id="ARBA00010641"/>
    </source>
</evidence>
<dbReference type="SUPFAM" id="SSF88946">
    <property type="entry name" value="Sigma2 domain of RNA polymerase sigma factors"/>
    <property type="match status" value="1"/>
</dbReference>
<keyword evidence="3" id="KW-0731">Sigma factor</keyword>
<dbReference type="RefSeq" id="WP_007472430.1">
    <property type="nucleotide sequence ID" value="NZ_KI391953.1"/>
</dbReference>
<dbReference type="CDD" id="cd06171">
    <property type="entry name" value="Sigma70_r4"/>
    <property type="match status" value="1"/>
</dbReference>
<keyword evidence="9" id="KW-1185">Reference proteome</keyword>
<dbReference type="SUPFAM" id="SSF88659">
    <property type="entry name" value="Sigma3 and sigma4 domains of RNA polymerase sigma factors"/>
    <property type="match status" value="1"/>
</dbReference>
<evidence type="ECO:0000256" key="3">
    <source>
        <dbReference type="ARBA" id="ARBA00023082"/>
    </source>
</evidence>
<dbReference type="EMBL" id="ACZI02000001">
    <property type="protein sequence ID" value="EFV11718.1"/>
    <property type="molecule type" value="Genomic_DNA"/>
</dbReference>
<dbReference type="eggNOG" id="COG1595">
    <property type="taxonomic scope" value="Bacteria"/>
</dbReference>
<evidence type="ECO:0000259" key="7">
    <source>
        <dbReference type="Pfam" id="PF08281"/>
    </source>
</evidence>
<proteinExistence type="inferred from homology"/>
<dbReference type="Gene3D" id="1.10.1740.10">
    <property type="match status" value="1"/>
</dbReference>
<dbReference type="PANTHER" id="PTHR43133">
    <property type="entry name" value="RNA POLYMERASE ECF-TYPE SIGMA FACTO"/>
    <property type="match status" value="1"/>
</dbReference>
<dbReference type="InterPro" id="IPR014284">
    <property type="entry name" value="RNA_pol_sigma-70_dom"/>
</dbReference>
<dbReference type="Pfam" id="PF08281">
    <property type="entry name" value="Sigma70_r4_2"/>
    <property type="match status" value="1"/>
</dbReference>
<sequence>MTSSQPDAEAPQGPSDKELLEAHVAGDKRAFAQLFQRHYNRMWAVALRTCFNAEEAAEAIQDAMLSAHQAAPSFRGDAAVSTWLHRIVVNACLDRARRQRSRVSAVPLPEEEELDRSALRQRPASDADLALAVRDALATLPYEHRVVLVAVDVEGYSIEEVARMLGIPQGTVKSRCARARAKLAKQLGFLRKGGNQLDSANV</sequence>
<dbReference type="InterPro" id="IPR007627">
    <property type="entry name" value="RNA_pol_sigma70_r2"/>
</dbReference>
<evidence type="ECO:0000313" key="8">
    <source>
        <dbReference type="EMBL" id="EFV11718.1"/>
    </source>
</evidence>
<dbReference type="OrthoDB" id="9780326at2"/>
<dbReference type="InterPro" id="IPR013249">
    <property type="entry name" value="RNA_pol_sigma70_r4_t2"/>
</dbReference>
<keyword evidence="2" id="KW-0805">Transcription regulation</keyword>
<evidence type="ECO:0000256" key="4">
    <source>
        <dbReference type="ARBA" id="ARBA00023125"/>
    </source>
</evidence>
<dbReference type="STRING" id="679197.HMPREF9336_03427"/>
<dbReference type="Gene3D" id="1.10.10.10">
    <property type="entry name" value="Winged helix-like DNA-binding domain superfamily/Winged helix DNA-binding domain"/>
    <property type="match status" value="1"/>
</dbReference>
<dbReference type="NCBIfam" id="NF007225">
    <property type="entry name" value="PRK09643.1"/>
    <property type="match status" value="1"/>
</dbReference>
<keyword evidence="5" id="KW-0804">Transcription</keyword>
<dbReference type="NCBIfam" id="TIGR02937">
    <property type="entry name" value="sigma70-ECF"/>
    <property type="match status" value="1"/>
</dbReference>
<accession>E5XVA5</accession>
<evidence type="ECO:0000313" key="9">
    <source>
        <dbReference type="Proteomes" id="UP000004816"/>
    </source>
</evidence>
<dbReference type="InterPro" id="IPR013324">
    <property type="entry name" value="RNA_pol_sigma_r3/r4-like"/>
</dbReference>
<dbReference type="InterPro" id="IPR039425">
    <property type="entry name" value="RNA_pol_sigma-70-like"/>
</dbReference>
<dbReference type="GO" id="GO:0003677">
    <property type="term" value="F:DNA binding"/>
    <property type="evidence" value="ECO:0007669"/>
    <property type="project" value="UniProtKB-KW"/>
</dbReference>
<organism evidence="8 9">
    <name type="scientific">Segniliparus rugosus (strain ATCC BAA-974 / DSM 45345 / CCUG 50838 / CIP 108380 / JCM 13579 / CDC 945)</name>
    <dbReference type="NCBI Taxonomy" id="679197"/>
    <lineage>
        <taxon>Bacteria</taxon>
        <taxon>Bacillati</taxon>
        <taxon>Actinomycetota</taxon>
        <taxon>Actinomycetes</taxon>
        <taxon>Mycobacteriales</taxon>
        <taxon>Segniliparaceae</taxon>
        <taxon>Segniliparus</taxon>
    </lineage>
</organism>
<dbReference type="GO" id="GO:0016987">
    <property type="term" value="F:sigma factor activity"/>
    <property type="evidence" value="ECO:0007669"/>
    <property type="project" value="UniProtKB-KW"/>
</dbReference>
<reference evidence="8 9" key="1">
    <citation type="journal article" date="2011" name="Stand. Genomic Sci.">
        <title>High quality draft genome sequence of Segniliparus rugosus CDC 945(T)= (ATCC BAA-974(T)).</title>
        <authorList>
            <person name="Earl A.M."/>
            <person name="Desjardins C.A."/>
            <person name="Fitzgerald M.G."/>
            <person name="Arachchi H.M."/>
            <person name="Zeng Q."/>
            <person name="Mehta T."/>
            <person name="Griggs A."/>
            <person name="Birren B.W."/>
            <person name="Toney N.C."/>
            <person name="Carr J."/>
            <person name="Posey J."/>
            <person name="Butler W.R."/>
        </authorList>
    </citation>
    <scope>NUCLEOTIDE SEQUENCE [LARGE SCALE GENOMIC DNA]</scope>
    <source>
        <strain evidence="9">ATCC BAA-974 / DSM 45345 / CCUG 50838 / CIP 108380 / JCM 13579 / CDC 945</strain>
    </source>
</reference>
<comment type="similarity">
    <text evidence="1">Belongs to the sigma-70 factor family. ECF subfamily.</text>
</comment>
<protein>
    <submittedName>
        <fullName evidence="8">Sigma-70 family RNA polymerase sigma factor</fullName>
    </submittedName>
</protein>
<gene>
    <name evidence="8" type="ORF">HMPREF9336_03427</name>
</gene>
<evidence type="ECO:0000256" key="2">
    <source>
        <dbReference type="ARBA" id="ARBA00023015"/>
    </source>
</evidence>
<dbReference type="GO" id="GO:0006352">
    <property type="term" value="P:DNA-templated transcription initiation"/>
    <property type="evidence" value="ECO:0007669"/>
    <property type="project" value="InterPro"/>
</dbReference>
<comment type="caution">
    <text evidence="8">The sequence shown here is derived from an EMBL/GenBank/DDBJ whole genome shotgun (WGS) entry which is preliminary data.</text>
</comment>
<dbReference type="PANTHER" id="PTHR43133:SF50">
    <property type="entry name" value="ECF RNA POLYMERASE SIGMA FACTOR SIGM"/>
    <property type="match status" value="1"/>
</dbReference>
<dbReference type="Proteomes" id="UP000004816">
    <property type="component" value="Unassembled WGS sequence"/>
</dbReference>
<dbReference type="AlphaFoldDB" id="E5XVA5"/>
<dbReference type="InterPro" id="IPR013325">
    <property type="entry name" value="RNA_pol_sigma_r2"/>
</dbReference>
<dbReference type="Pfam" id="PF04542">
    <property type="entry name" value="Sigma70_r2"/>
    <property type="match status" value="1"/>
</dbReference>
<dbReference type="HOGENOM" id="CLU_047691_3_0_11"/>
<dbReference type="InterPro" id="IPR036388">
    <property type="entry name" value="WH-like_DNA-bd_sf"/>
</dbReference>
<evidence type="ECO:0000256" key="5">
    <source>
        <dbReference type="ARBA" id="ARBA00023163"/>
    </source>
</evidence>
<feature type="domain" description="RNA polymerase sigma-70 region 2" evidence="6">
    <location>
        <begin position="34"/>
        <end position="101"/>
    </location>
</feature>
<feature type="domain" description="RNA polymerase sigma factor 70 region 4 type 2" evidence="7">
    <location>
        <begin position="131"/>
        <end position="183"/>
    </location>
</feature>
<evidence type="ECO:0000259" key="6">
    <source>
        <dbReference type="Pfam" id="PF04542"/>
    </source>
</evidence>
<keyword evidence="4" id="KW-0238">DNA-binding</keyword>
<name>E5XVA5_SEGRC</name>